<keyword evidence="3" id="KW-0648">Protein biosynthesis</keyword>
<dbReference type="GO" id="GO:0003729">
    <property type="term" value="F:mRNA binding"/>
    <property type="evidence" value="ECO:0007669"/>
    <property type="project" value="TreeGrafter"/>
</dbReference>
<proteinExistence type="inferred from homology"/>
<evidence type="ECO:0000256" key="3">
    <source>
        <dbReference type="ARBA" id="ARBA00022917"/>
    </source>
</evidence>
<dbReference type="GO" id="GO:0016281">
    <property type="term" value="C:eukaryotic translation initiation factor 4F complex"/>
    <property type="evidence" value="ECO:0007669"/>
    <property type="project" value="TreeGrafter"/>
</dbReference>
<evidence type="ECO:0000256" key="4">
    <source>
        <dbReference type="SAM" id="MobiDB-lite"/>
    </source>
</evidence>
<dbReference type="Pfam" id="PF02854">
    <property type="entry name" value="MIF4G"/>
    <property type="match status" value="1"/>
</dbReference>
<dbReference type="SMART" id="SM00543">
    <property type="entry name" value="MIF4G"/>
    <property type="match status" value="1"/>
</dbReference>
<name>A0A0C9WAN7_9AGAM</name>
<dbReference type="GO" id="GO:0003743">
    <property type="term" value="F:translation initiation factor activity"/>
    <property type="evidence" value="ECO:0007669"/>
    <property type="project" value="UniProtKB-KW"/>
</dbReference>
<keyword evidence="7" id="KW-1185">Reference proteome</keyword>
<feature type="domain" description="MIF4G" evidence="5">
    <location>
        <begin position="83"/>
        <end position="318"/>
    </location>
</feature>
<evidence type="ECO:0000313" key="7">
    <source>
        <dbReference type="Proteomes" id="UP000053820"/>
    </source>
</evidence>
<gene>
    <name evidence="6" type="ORF">HYDPIDRAFT_99167</name>
</gene>
<organism evidence="6 7">
    <name type="scientific">Hydnomerulius pinastri MD-312</name>
    <dbReference type="NCBI Taxonomy" id="994086"/>
    <lineage>
        <taxon>Eukaryota</taxon>
        <taxon>Fungi</taxon>
        <taxon>Dikarya</taxon>
        <taxon>Basidiomycota</taxon>
        <taxon>Agaricomycotina</taxon>
        <taxon>Agaricomycetes</taxon>
        <taxon>Agaricomycetidae</taxon>
        <taxon>Boletales</taxon>
        <taxon>Boletales incertae sedis</taxon>
        <taxon>Leucogyrophana</taxon>
    </lineage>
</organism>
<dbReference type="PANTHER" id="PTHR23253">
    <property type="entry name" value="EUKARYOTIC TRANSLATION INITIATION FACTOR 4 GAMMA"/>
    <property type="match status" value="1"/>
</dbReference>
<dbReference type="OrthoDB" id="514777at2759"/>
<dbReference type="InterPro" id="IPR003890">
    <property type="entry name" value="MIF4G-like_typ-3"/>
</dbReference>
<feature type="region of interest" description="Disordered" evidence="4">
    <location>
        <begin position="1"/>
        <end position="21"/>
    </location>
</feature>
<accession>A0A0C9WAN7</accession>
<dbReference type="Proteomes" id="UP000053820">
    <property type="component" value="Unassembled WGS sequence"/>
</dbReference>
<evidence type="ECO:0000313" key="6">
    <source>
        <dbReference type="EMBL" id="KIJ60242.1"/>
    </source>
</evidence>
<dbReference type="SUPFAM" id="SSF48371">
    <property type="entry name" value="ARM repeat"/>
    <property type="match status" value="1"/>
</dbReference>
<reference evidence="6 7" key="1">
    <citation type="submission" date="2014-04" db="EMBL/GenBank/DDBJ databases">
        <title>Evolutionary Origins and Diversification of the Mycorrhizal Mutualists.</title>
        <authorList>
            <consortium name="DOE Joint Genome Institute"/>
            <consortium name="Mycorrhizal Genomics Consortium"/>
            <person name="Kohler A."/>
            <person name="Kuo A."/>
            <person name="Nagy L.G."/>
            <person name="Floudas D."/>
            <person name="Copeland A."/>
            <person name="Barry K.W."/>
            <person name="Cichocki N."/>
            <person name="Veneault-Fourrey C."/>
            <person name="LaButti K."/>
            <person name="Lindquist E.A."/>
            <person name="Lipzen A."/>
            <person name="Lundell T."/>
            <person name="Morin E."/>
            <person name="Murat C."/>
            <person name="Riley R."/>
            <person name="Ohm R."/>
            <person name="Sun H."/>
            <person name="Tunlid A."/>
            <person name="Henrissat B."/>
            <person name="Grigoriev I.V."/>
            <person name="Hibbett D.S."/>
            <person name="Martin F."/>
        </authorList>
    </citation>
    <scope>NUCLEOTIDE SEQUENCE [LARGE SCALE GENOMIC DNA]</scope>
    <source>
        <strain evidence="6 7">MD-312</strain>
    </source>
</reference>
<dbReference type="PANTHER" id="PTHR23253:SF9">
    <property type="entry name" value="EUKARYOTIC TRANSLATION INITIATION FACTOR 4 GAMMA 2"/>
    <property type="match status" value="1"/>
</dbReference>
<dbReference type="AlphaFoldDB" id="A0A0C9WAN7"/>
<dbReference type="HOGENOM" id="CLU_030857_1_0_1"/>
<protein>
    <recommendedName>
        <fullName evidence="5">MIF4G domain-containing protein</fullName>
    </recommendedName>
</protein>
<evidence type="ECO:0000259" key="5">
    <source>
        <dbReference type="SMART" id="SM00543"/>
    </source>
</evidence>
<dbReference type="Gene3D" id="1.25.40.180">
    <property type="match status" value="1"/>
</dbReference>
<comment type="similarity">
    <text evidence="1">Belongs to the eukaryotic initiation factor 4G family.</text>
</comment>
<keyword evidence="2" id="KW-0396">Initiation factor</keyword>
<dbReference type="EMBL" id="KN839875">
    <property type="protein sequence ID" value="KIJ60242.1"/>
    <property type="molecule type" value="Genomic_DNA"/>
</dbReference>
<dbReference type="InterPro" id="IPR016024">
    <property type="entry name" value="ARM-type_fold"/>
</dbReference>
<evidence type="ECO:0000256" key="2">
    <source>
        <dbReference type="ARBA" id="ARBA00022540"/>
    </source>
</evidence>
<evidence type="ECO:0000256" key="1">
    <source>
        <dbReference type="ARBA" id="ARBA00005775"/>
    </source>
</evidence>
<sequence length="346" mass="39465">MDDAHKSSLPSQKDQGSGLDNVVPLQKTANRWVSTGLGGTGEGKLEINSRSPEMVEREITAVLNKLTRDIIYPEALRKAVKPSRWVEPISSNEKRQLSTAEIIASVNKSDNDEGNQALVYVARSLYERAIDDPDRALIYTQCCWDMLQGISEKMKLKGISTPEGKPISGRQFFQQLLLEHVQRALDGNSLSWGSTVASMRDQNEEEPLEEYYKTQTSKRRVLGLVSFVGDLYVRGAFPARIVFELLKRLLRNVENPTEGEIEGLYKLLKERGRGLDVPEYRGRMDIYFKRISELSENSNLSPRLRHLVQDLVELRVRGWHRRPSKAEGIRSHSWFFVVSLYDRIMG</sequence>